<dbReference type="InterPro" id="IPR005068">
    <property type="entry name" value="Phage_lambda_Stf-r2"/>
</dbReference>
<dbReference type="GO" id="GO:0019062">
    <property type="term" value="P:virion attachment to host cell"/>
    <property type="evidence" value="ECO:0007669"/>
    <property type="project" value="InterPro"/>
</dbReference>
<accession>A0A2D0KLF9</accession>
<keyword evidence="2" id="KW-1185">Reference proteome</keyword>
<proteinExistence type="predicted"/>
<evidence type="ECO:0000313" key="1">
    <source>
        <dbReference type="EMBL" id="PHM64236.1"/>
    </source>
</evidence>
<dbReference type="Pfam" id="PF03406">
    <property type="entry name" value="Phage_fiber_2"/>
    <property type="match status" value="1"/>
</dbReference>
<name>A0A2D0KLF9_9GAMM</name>
<evidence type="ECO:0000313" key="2">
    <source>
        <dbReference type="Proteomes" id="UP000222366"/>
    </source>
</evidence>
<dbReference type="EMBL" id="NJAJ01000033">
    <property type="protein sequence ID" value="PHM64236.1"/>
    <property type="molecule type" value="Genomic_DNA"/>
</dbReference>
<comment type="caution">
    <text evidence="1">The sequence shown here is derived from an EMBL/GenBank/DDBJ whole genome shotgun (WGS) entry which is preliminary data.</text>
</comment>
<organism evidence="1 2">
    <name type="scientific">Xenorhabdus stockiae</name>
    <dbReference type="NCBI Taxonomy" id="351614"/>
    <lineage>
        <taxon>Bacteria</taxon>
        <taxon>Pseudomonadati</taxon>
        <taxon>Pseudomonadota</taxon>
        <taxon>Gammaproteobacteria</taxon>
        <taxon>Enterobacterales</taxon>
        <taxon>Morganellaceae</taxon>
        <taxon>Xenorhabdus</taxon>
    </lineage>
</organism>
<gene>
    <name evidence="1" type="ORF">Xsto_03168</name>
</gene>
<dbReference type="Proteomes" id="UP000222366">
    <property type="component" value="Unassembled WGS sequence"/>
</dbReference>
<sequence>MQKIGDITNTADSHGEFTNGNVAAGIPPTLLEAEWFNTLQREIINVLSKAGIKLNKNNDVQLAEAISQIIFNGALEKAQNGADIPDKPTFVKHLNFIEQQTGASTTTVMSQQAVTNAITHATPDASTTQKGVVQLTSSRVSSSEAHAATANAVAQNYNDIRALQEKTSDASTTQRGLVQLSDSRTLFSSSVAATSLAASQNYMDMRGMLGNIGKTGRELGVTYESKQGFAVFVHVDGISSTGSNFLSAVVNDVNFRGSMCAPLANQRIAISFMIPAGATYSVWQHSGVVTDLVWVETDKR</sequence>
<dbReference type="AlphaFoldDB" id="A0A2D0KLF9"/>
<reference evidence="1 2" key="1">
    <citation type="journal article" date="2017" name="Nat. Microbiol.">
        <title>Natural product diversity associated with the nematode symbionts Photorhabdus and Xenorhabdus.</title>
        <authorList>
            <person name="Tobias N.J."/>
            <person name="Wolff H."/>
            <person name="Djahanschiri B."/>
            <person name="Grundmann F."/>
            <person name="Kronenwerth M."/>
            <person name="Shi Y.M."/>
            <person name="Simonyi S."/>
            <person name="Grun P."/>
            <person name="Shapiro-Ilan D."/>
            <person name="Pidot S.J."/>
            <person name="Stinear T.P."/>
            <person name="Ebersberger I."/>
            <person name="Bode H.B."/>
        </authorList>
    </citation>
    <scope>NUCLEOTIDE SEQUENCE [LARGE SCALE GENOMIC DNA]</scope>
    <source>
        <strain evidence="1 2">DSM 17904</strain>
    </source>
</reference>
<dbReference type="GO" id="GO:0046718">
    <property type="term" value="P:symbiont entry into host cell"/>
    <property type="evidence" value="ECO:0007669"/>
    <property type="project" value="InterPro"/>
</dbReference>
<protein>
    <submittedName>
        <fullName evidence="1">Tail fiber protein</fullName>
    </submittedName>
</protein>